<keyword evidence="2 3" id="KW-0378">Hydrolase</keyword>
<accession>A0ABP7F4S0</accession>
<organism evidence="5 6">
    <name type="scientific">Salinicoccus jeotgali</name>
    <dbReference type="NCBI Taxonomy" id="381634"/>
    <lineage>
        <taxon>Bacteria</taxon>
        <taxon>Bacillati</taxon>
        <taxon>Bacillota</taxon>
        <taxon>Bacilli</taxon>
        <taxon>Bacillales</taxon>
        <taxon>Staphylococcaceae</taxon>
        <taxon>Salinicoccus</taxon>
    </lineage>
</organism>
<dbReference type="EMBL" id="BAABCK010000066">
    <property type="protein sequence ID" value="GAA3731389.1"/>
    <property type="molecule type" value="Genomic_DNA"/>
</dbReference>
<gene>
    <name evidence="5" type="ORF">GCM10022378_19570</name>
</gene>
<dbReference type="InterPro" id="IPR040170">
    <property type="entry name" value="Cytosol_ACT"/>
</dbReference>
<dbReference type="Pfam" id="PF03061">
    <property type="entry name" value="4HBT"/>
    <property type="match status" value="1"/>
</dbReference>
<evidence type="ECO:0000259" key="4">
    <source>
        <dbReference type="PROSITE" id="PS51770"/>
    </source>
</evidence>
<dbReference type="PANTHER" id="PTHR11049:SF24">
    <property type="entry name" value="CYTOSOLIC ACYL COENZYME A THIOESTER HYDROLASE"/>
    <property type="match status" value="1"/>
</dbReference>
<dbReference type="SUPFAM" id="SSF54637">
    <property type="entry name" value="Thioesterase/thiol ester dehydrase-isomerase"/>
    <property type="match status" value="1"/>
</dbReference>
<dbReference type="RefSeq" id="WP_344703932.1">
    <property type="nucleotide sequence ID" value="NZ_BAABCK010000066.1"/>
</dbReference>
<evidence type="ECO:0000256" key="3">
    <source>
        <dbReference type="PROSITE-ProRule" id="PRU01106"/>
    </source>
</evidence>
<dbReference type="Proteomes" id="UP001500920">
    <property type="component" value="Unassembled WGS sequence"/>
</dbReference>
<evidence type="ECO:0000256" key="1">
    <source>
        <dbReference type="ARBA" id="ARBA00010458"/>
    </source>
</evidence>
<dbReference type="InterPro" id="IPR029069">
    <property type="entry name" value="HotDog_dom_sf"/>
</dbReference>
<protein>
    <submittedName>
        <fullName evidence="5">Acyl-CoA thioesterase</fullName>
    </submittedName>
</protein>
<dbReference type="InterPro" id="IPR006683">
    <property type="entry name" value="Thioestr_dom"/>
</dbReference>
<name>A0ABP7F4S0_9STAP</name>
<keyword evidence="6" id="KW-1185">Reference proteome</keyword>
<comment type="caution">
    <text evidence="5">The sequence shown here is derived from an EMBL/GenBank/DDBJ whole genome shotgun (WGS) entry which is preliminary data.</text>
</comment>
<dbReference type="Gene3D" id="3.10.129.10">
    <property type="entry name" value="Hotdog Thioesterase"/>
    <property type="match status" value="1"/>
</dbReference>
<evidence type="ECO:0000256" key="2">
    <source>
        <dbReference type="ARBA" id="ARBA00022801"/>
    </source>
</evidence>
<reference evidence="6" key="1">
    <citation type="journal article" date="2019" name="Int. J. Syst. Evol. Microbiol.">
        <title>The Global Catalogue of Microorganisms (GCM) 10K type strain sequencing project: providing services to taxonomists for standard genome sequencing and annotation.</title>
        <authorList>
            <consortium name="The Broad Institute Genomics Platform"/>
            <consortium name="The Broad Institute Genome Sequencing Center for Infectious Disease"/>
            <person name="Wu L."/>
            <person name="Ma J."/>
        </authorList>
    </citation>
    <scope>NUCLEOTIDE SEQUENCE [LARGE SCALE GENOMIC DNA]</scope>
    <source>
        <strain evidence="6">JCM 16981</strain>
    </source>
</reference>
<feature type="domain" description="HotDog ACOT-type" evidence="4">
    <location>
        <begin position="8"/>
        <end position="121"/>
    </location>
</feature>
<evidence type="ECO:0000313" key="5">
    <source>
        <dbReference type="EMBL" id="GAA3731389.1"/>
    </source>
</evidence>
<comment type="similarity">
    <text evidence="1">Belongs to the acyl coenzyme A hydrolase family.</text>
</comment>
<dbReference type="PROSITE" id="PS51770">
    <property type="entry name" value="HOTDOG_ACOT"/>
    <property type="match status" value="1"/>
</dbReference>
<sequence length="177" mass="20203">MVEYKNPKDSKVISIDQVFANDLNNYDTLFGGVLMKRIDNVASLAARRHARVRECVTASIDSIDFLRPITQSESVCIEAFVSSTGNRSMEIFCKVITEDLVTEERNVAATAFLTFVALDEETKRPIPVPGIIPETDEEKYLYESNKKRTAMRKDRRIHSKELTTKISVDKPWDEVNR</sequence>
<proteinExistence type="inferred from homology"/>
<dbReference type="PANTHER" id="PTHR11049">
    <property type="entry name" value="ACYL COENZYME A THIOESTER HYDROLASE"/>
    <property type="match status" value="1"/>
</dbReference>
<dbReference type="CDD" id="cd03442">
    <property type="entry name" value="BFIT_BACH"/>
    <property type="match status" value="1"/>
</dbReference>
<evidence type="ECO:0000313" key="6">
    <source>
        <dbReference type="Proteomes" id="UP001500920"/>
    </source>
</evidence>
<dbReference type="InterPro" id="IPR033120">
    <property type="entry name" value="HOTDOG_ACOT"/>
</dbReference>